<accession>A0A7D5T1R9</accession>
<evidence type="ECO:0000256" key="1">
    <source>
        <dbReference type="SAM" id="Phobius"/>
    </source>
</evidence>
<gene>
    <name evidence="2" type="ORF">HZS54_02835</name>
</gene>
<evidence type="ECO:0000313" key="2">
    <source>
        <dbReference type="EMBL" id="QLH80631.1"/>
    </source>
</evidence>
<dbReference type="RefSeq" id="WP_179920455.1">
    <property type="nucleotide sequence ID" value="NZ_CP058909.1"/>
</dbReference>
<keyword evidence="1" id="KW-0812">Transmembrane</keyword>
<keyword evidence="3" id="KW-1185">Reference proteome</keyword>
<dbReference type="GeneID" id="56081490"/>
<dbReference type="EMBL" id="CP058909">
    <property type="protein sequence ID" value="QLH80631.1"/>
    <property type="molecule type" value="Genomic_DNA"/>
</dbReference>
<sequence>MNLREIPTDSYALWLVVFLVPALVVGALADAVLGASVAAVVLAAVGYLYFNYPF</sequence>
<dbReference type="AlphaFoldDB" id="A0A7D5T1R9"/>
<organism evidence="2 3">
    <name type="scientific">Halosimplex pelagicum</name>
    <dbReference type="NCBI Taxonomy" id="869886"/>
    <lineage>
        <taxon>Archaea</taxon>
        <taxon>Methanobacteriati</taxon>
        <taxon>Methanobacteriota</taxon>
        <taxon>Stenosarchaea group</taxon>
        <taxon>Halobacteria</taxon>
        <taxon>Halobacteriales</taxon>
        <taxon>Haloarculaceae</taxon>
        <taxon>Halosimplex</taxon>
    </lineage>
</organism>
<name>A0A7D5T1R9_9EURY</name>
<dbReference type="KEGG" id="hpel:HZS54_02835"/>
<reference evidence="2 3" key="1">
    <citation type="submission" date="2020-07" db="EMBL/GenBank/DDBJ databases">
        <title>Halosimplex litoreum sp. nov. and Halosimplex rubrum sp. nov., isolated from different salt environments.</title>
        <authorList>
            <person name="Cui H."/>
        </authorList>
    </citation>
    <scope>NUCLEOTIDE SEQUENCE [LARGE SCALE GENOMIC DNA]</scope>
    <source>
        <strain evidence="2 3">R2</strain>
    </source>
</reference>
<feature type="transmembrane region" description="Helical" evidence="1">
    <location>
        <begin position="35"/>
        <end position="52"/>
    </location>
</feature>
<keyword evidence="1" id="KW-0472">Membrane</keyword>
<protein>
    <submittedName>
        <fullName evidence="2">Uncharacterized protein</fullName>
    </submittedName>
</protein>
<dbReference type="Proteomes" id="UP000509346">
    <property type="component" value="Chromosome"/>
</dbReference>
<evidence type="ECO:0000313" key="3">
    <source>
        <dbReference type="Proteomes" id="UP000509346"/>
    </source>
</evidence>
<feature type="transmembrane region" description="Helical" evidence="1">
    <location>
        <begin position="12"/>
        <end position="29"/>
    </location>
</feature>
<proteinExistence type="predicted"/>
<keyword evidence="1" id="KW-1133">Transmembrane helix</keyword>